<feature type="region of interest" description="Disordered" evidence="1">
    <location>
        <begin position="371"/>
        <end position="406"/>
    </location>
</feature>
<dbReference type="AlphaFoldDB" id="A0A4U3MEA5"/>
<dbReference type="RefSeq" id="WP_137248062.1">
    <property type="nucleotide sequence ID" value="NZ_SZQA01000015.1"/>
</dbReference>
<gene>
    <name evidence="3" type="ORF">FDA94_17115</name>
</gene>
<dbReference type="EMBL" id="SZQA01000015">
    <property type="protein sequence ID" value="TKK87545.1"/>
    <property type="molecule type" value="Genomic_DNA"/>
</dbReference>
<name>A0A4U3MEA5_9ACTN</name>
<dbReference type="NCBIfam" id="TIGR03118">
    <property type="entry name" value="PEPCTERM_chp_1"/>
    <property type="match status" value="1"/>
</dbReference>
<keyword evidence="4" id="KW-1185">Reference proteome</keyword>
<evidence type="ECO:0000256" key="2">
    <source>
        <dbReference type="SAM" id="SignalP"/>
    </source>
</evidence>
<organism evidence="3 4">
    <name type="scientific">Herbidospora galbida</name>
    <dbReference type="NCBI Taxonomy" id="2575442"/>
    <lineage>
        <taxon>Bacteria</taxon>
        <taxon>Bacillati</taxon>
        <taxon>Actinomycetota</taxon>
        <taxon>Actinomycetes</taxon>
        <taxon>Streptosporangiales</taxon>
        <taxon>Streptosporangiaceae</taxon>
        <taxon>Herbidospora</taxon>
    </lineage>
</organism>
<protein>
    <submittedName>
        <fullName evidence="3">TIGR03118 family protein</fullName>
    </submittedName>
</protein>
<evidence type="ECO:0000313" key="3">
    <source>
        <dbReference type="EMBL" id="TKK87545.1"/>
    </source>
</evidence>
<sequence>MRSRVAVLTAGTLVLSTPLSIPASAQTAPQAKPAAVAKPAAKATGSAGRSNRFAQVNLVSDVPGKAPVTDPKLVNPWGLAMGKTLWVSGAGTGVATVYSGNAKKEQTEVAIPGGTPTGQVVNTSQEEFLIKDKPATFIFASPSGAITAWNAEVNPKNAVIAAFTKNADYKGLAVMNTNRGAFLLAPSFSHGKIHVYDSEFDRVRLSRSQFRDPRMPADYAPFNVEVVGNVIMVAYAKRDAATGKAVPGQGNGFVSRFSANGRFLGRFANRGALNAPWAMIRAPRGFGALAGAVLVGNFGDGLVNAYNARTGRYLGPLRQANGQAIQLEGLWDLEPGTATNGGENSVWFAAGIDKAQHGLLGVLRPSDAGPLPGALSTPAPSASASATPKPSAATTPTSSAGGMYGY</sequence>
<dbReference type="InterPro" id="IPR017549">
    <property type="entry name" value="APMV_L690"/>
</dbReference>
<feature type="chain" id="PRO_5020202311" evidence="2">
    <location>
        <begin position="26"/>
        <end position="406"/>
    </location>
</feature>
<reference evidence="3 4" key="1">
    <citation type="submission" date="2019-04" db="EMBL/GenBank/DDBJ databases">
        <title>Herbidospora sp. NEAU-GS14.nov., a novel actinomycete isolated from soil.</title>
        <authorList>
            <person name="Han L."/>
        </authorList>
    </citation>
    <scope>NUCLEOTIDE SEQUENCE [LARGE SCALE GENOMIC DNA]</scope>
    <source>
        <strain evidence="3 4">NEAU-GS14</strain>
    </source>
</reference>
<feature type="signal peptide" evidence="2">
    <location>
        <begin position="1"/>
        <end position="25"/>
    </location>
</feature>
<dbReference type="OrthoDB" id="581621at2"/>
<evidence type="ECO:0000313" key="4">
    <source>
        <dbReference type="Proteomes" id="UP000308705"/>
    </source>
</evidence>
<comment type="caution">
    <text evidence="3">The sequence shown here is derived from an EMBL/GenBank/DDBJ whole genome shotgun (WGS) entry which is preliminary data.</text>
</comment>
<dbReference type="Proteomes" id="UP000308705">
    <property type="component" value="Unassembled WGS sequence"/>
</dbReference>
<evidence type="ECO:0000256" key="1">
    <source>
        <dbReference type="SAM" id="MobiDB-lite"/>
    </source>
</evidence>
<keyword evidence="2" id="KW-0732">Signal</keyword>
<dbReference type="SUPFAM" id="SSF63829">
    <property type="entry name" value="Calcium-dependent phosphotriesterase"/>
    <property type="match status" value="1"/>
</dbReference>
<accession>A0A4U3MEA5</accession>
<proteinExistence type="predicted"/>